<sequence length="120" mass="14674">MPSKKREASYDYVCFSELVYEYDKPKETEKKIKRRLKYYELADYDQARVDYIRKLRNDLSEEIQKNRESKYYLESKDTYSALHDFDVDLLLQDFLLKYQNISKDDMGSILLLAIYVYYLR</sequence>
<gene>
    <name evidence="1" type="ORF">CH362_14900</name>
</gene>
<dbReference type="EMBL" id="NPDR01000006">
    <property type="protein sequence ID" value="PJZ48487.1"/>
    <property type="molecule type" value="Genomic_DNA"/>
</dbReference>
<evidence type="ECO:0000313" key="1">
    <source>
        <dbReference type="EMBL" id="PJZ48487.1"/>
    </source>
</evidence>
<proteinExistence type="predicted"/>
<organism evidence="1 2">
    <name type="scientific">Leptospira saintgironsiae</name>
    <dbReference type="NCBI Taxonomy" id="2023183"/>
    <lineage>
        <taxon>Bacteria</taxon>
        <taxon>Pseudomonadati</taxon>
        <taxon>Spirochaetota</taxon>
        <taxon>Spirochaetia</taxon>
        <taxon>Leptospirales</taxon>
        <taxon>Leptospiraceae</taxon>
        <taxon>Leptospira</taxon>
    </lineage>
</organism>
<accession>A0A2M9YA75</accession>
<dbReference type="Proteomes" id="UP000231926">
    <property type="component" value="Unassembled WGS sequence"/>
</dbReference>
<name>A0A2M9YA75_9LEPT</name>
<evidence type="ECO:0000313" key="2">
    <source>
        <dbReference type="Proteomes" id="UP000231926"/>
    </source>
</evidence>
<dbReference type="OrthoDB" id="331275at2"/>
<comment type="caution">
    <text evidence="1">The sequence shown here is derived from an EMBL/GenBank/DDBJ whole genome shotgun (WGS) entry which is preliminary data.</text>
</comment>
<dbReference type="RefSeq" id="WP_100711110.1">
    <property type="nucleotide sequence ID" value="NZ_NPDR01000006.1"/>
</dbReference>
<dbReference type="AlphaFoldDB" id="A0A2M9YA75"/>
<protein>
    <submittedName>
        <fullName evidence="1">Uncharacterized protein</fullName>
    </submittedName>
</protein>
<keyword evidence="2" id="KW-1185">Reference proteome</keyword>
<reference evidence="1 2" key="1">
    <citation type="submission" date="2017-07" db="EMBL/GenBank/DDBJ databases">
        <title>Leptospira spp. isolated from tropical soils.</title>
        <authorList>
            <person name="Thibeaux R."/>
            <person name="Iraola G."/>
            <person name="Ferres I."/>
            <person name="Bierque E."/>
            <person name="Girault D."/>
            <person name="Soupe-Gilbert M.-E."/>
            <person name="Picardeau M."/>
            <person name="Goarant C."/>
        </authorList>
    </citation>
    <scope>NUCLEOTIDE SEQUENCE [LARGE SCALE GENOMIC DNA]</scope>
    <source>
        <strain evidence="1 2">FH4-C-A2</strain>
    </source>
</reference>